<comment type="caution">
    <text evidence="1">The sequence shown here is derived from an EMBL/GenBank/DDBJ whole genome shotgun (WGS) entry which is preliminary data.</text>
</comment>
<evidence type="ECO:0000313" key="2">
    <source>
        <dbReference type="Proteomes" id="UP000886886"/>
    </source>
</evidence>
<proteinExistence type="predicted"/>
<dbReference type="PANTHER" id="PTHR35788">
    <property type="entry name" value="EXPORTED PROTEIN-RELATED"/>
    <property type="match status" value="1"/>
</dbReference>
<dbReference type="AlphaFoldDB" id="A0A9D1D046"/>
<organism evidence="1 2">
    <name type="scientific">Candidatus Limivivens merdigallinarum</name>
    <dbReference type="NCBI Taxonomy" id="2840859"/>
    <lineage>
        <taxon>Bacteria</taxon>
        <taxon>Bacillati</taxon>
        <taxon>Bacillota</taxon>
        <taxon>Clostridia</taxon>
        <taxon>Lachnospirales</taxon>
        <taxon>Lachnospiraceae</taxon>
        <taxon>Lachnospiraceae incertae sedis</taxon>
        <taxon>Candidatus Limivivens</taxon>
    </lineage>
</organism>
<reference evidence="1" key="2">
    <citation type="journal article" date="2021" name="PeerJ">
        <title>Extensive microbial diversity within the chicken gut microbiome revealed by metagenomics and culture.</title>
        <authorList>
            <person name="Gilroy R."/>
            <person name="Ravi A."/>
            <person name="Getino M."/>
            <person name="Pursley I."/>
            <person name="Horton D.L."/>
            <person name="Alikhan N.F."/>
            <person name="Baker D."/>
            <person name="Gharbi K."/>
            <person name="Hall N."/>
            <person name="Watson M."/>
            <person name="Adriaenssens E.M."/>
            <person name="Foster-Nyarko E."/>
            <person name="Jarju S."/>
            <person name="Secka A."/>
            <person name="Antonio M."/>
            <person name="Oren A."/>
            <person name="Chaudhuri R.R."/>
            <person name="La Ragione R."/>
            <person name="Hildebrand F."/>
            <person name="Pallen M.J."/>
        </authorList>
    </citation>
    <scope>NUCLEOTIDE SEQUENCE</scope>
    <source>
        <strain evidence="1">ChiSjej3B21-11622</strain>
    </source>
</reference>
<gene>
    <name evidence="1" type="ORF">IAB26_01465</name>
</gene>
<dbReference type="InterPro" id="IPR052913">
    <property type="entry name" value="Glycopeptide_resist_protein"/>
</dbReference>
<evidence type="ECO:0000313" key="1">
    <source>
        <dbReference type="EMBL" id="HIQ95208.1"/>
    </source>
</evidence>
<sequence>MGIRKWTVPLAKLWLCFVLAVSAGVMIDGISVKAKYAKNIYGDDRQEEFSMEREVSLNGVSLYGLTQEEAIEQVTESYHWYMTVYYGKHPQRVKNLMEVWVRDAVEAIYDGEEELPEYDFEKAAEQEAERIAKKWESEAAEPCLSSYDAESGEFLFEEGSSGKSVDTKELANEILEAVESGDYQARITAKVYQEIPEKDVDERKEQYQILSTFTTQADPSGNRGENIRLACEALNGMIVEAGEEFSFNDATGPRTTEKGYLPATAYQNGVAVQEPGGGVCQVSTTLYNAVIQAGLKSTERHAHSYEPTYVTPGNDATVSYGGPDFKFVNNSDDAVGILASFENGEVKISIYGIPVLEEGEEVYMESENTGGKTWQTYLVRYQDEEVVEKEKFHISIYK</sequence>
<protein>
    <submittedName>
        <fullName evidence="1">VanW family protein</fullName>
    </submittedName>
</protein>
<dbReference type="Pfam" id="PF04294">
    <property type="entry name" value="VanW"/>
    <property type="match status" value="1"/>
</dbReference>
<accession>A0A9D1D046</accession>
<dbReference type="InterPro" id="IPR007391">
    <property type="entry name" value="Vancomycin_resist_VanW"/>
</dbReference>
<reference evidence="1" key="1">
    <citation type="submission" date="2020-10" db="EMBL/GenBank/DDBJ databases">
        <authorList>
            <person name="Gilroy R."/>
        </authorList>
    </citation>
    <scope>NUCLEOTIDE SEQUENCE</scope>
    <source>
        <strain evidence="1">ChiSjej3B21-11622</strain>
    </source>
</reference>
<name>A0A9D1D046_9FIRM</name>
<dbReference type="Proteomes" id="UP000886886">
    <property type="component" value="Unassembled WGS sequence"/>
</dbReference>
<dbReference type="PANTHER" id="PTHR35788:SF1">
    <property type="entry name" value="EXPORTED PROTEIN"/>
    <property type="match status" value="1"/>
</dbReference>
<dbReference type="EMBL" id="DVFT01000019">
    <property type="protein sequence ID" value="HIQ95208.1"/>
    <property type="molecule type" value="Genomic_DNA"/>
</dbReference>